<dbReference type="EMBL" id="JAGQHS010000058">
    <property type="protein sequence ID" value="MCA9756568.1"/>
    <property type="molecule type" value="Genomic_DNA"/>
</dbReference>
<organism evidence="3 4">
    <name type="scientific">Eiseniibacteriota bacterium</name>
    <dbReference type="NCBI Taxonomy" id="2212470"/>
    <lineage>
        <taxon>Bacteria</taxon>
        <taxon>Candidatus Eiseniibacteriota</taxon>
    </lineage>
</organism>
<evidence type="ECO:0000256" key="2">
    <source>
        <dbReference type="SAM" id="SignalP"/>
    </source>
</evidence>
<dbReference type="AlphaFoldDB" id="A0A956NCT2"/>
<reference evidence="3" key="1">
    <citation type="submission" date="2020-04" db="EMBL/GenBank/DDBJ databases">
        <authorList>
            <person name="Zhang T."/>
        </authorList>
    </citation>
    <scope>NUCLEOTIDE SEQUENCE</scope>
    <source>
        <strain evidence="3">HKST-UBA02</strain>
    </source>
</reference>
<protein>
    <submittedName>
        <fullName evidence="3">Uncharacterized protein</fullName>
    </submittedName>
</protein>
<feature type="chain" id="PRO_5037762719" evidence="2">
    <location>
        <begin position="26"/>
        <end position="234"/>
    </location>
</feature>
<proteinExistence type="predicted"/>
<name>A0A956NCT2_UNCEI</name>
<dbReference type="Proteomes" id="UP000739538">
    <property type="component" value="Unassembled WGS sequence"/>
</dbReference>
<evidence type="ECO:0000256" key="1">
    <source>
        <dbReference type="SAM" id="MobiDB-lite"/>
    </source>
</evidence>
<gene>
    <name evidence="3" type="ORF">KDA27_12255</name>
</gene>
<feature type="compositionally biased region" description="Polar residues" evidence="1">
    <location>
        <begin position="39"/>
        <end position="49"/>
    </location>
</feature>
<feature type="region of interest" description="Disordered" evidence="1">
    <location>
        <begin position="37"/>
        <end position="64"/>
    </location>
</feature>
<comment type="caution">
    <text evidence="3">The sequence shown here is derived from an EMBL/GenBank/DDBJ whole genome shotgun (WGS) entry which is preliminary data.</text>
</comment>
<feature type="signal peptide" evidence="2">
    <location>
        <begin position="1"/>
        <end position="25"/>
    </location>
</feature>
<reference evidence="3" key="2">
    <citation type="journal article" date="2021" name="Microbiome">
        <title>Successional dynamics and alternative stable states in a saline activated sludge microbial community over 9 years.</title>
        <authorList>
            <person name="Wang Y."/>
            <person name="Ye J."/>
            <person name="Ju F."/>
            <person name="Liu L."/>
            <person name="Boyd J.A."/>
            <person name="Deng Y."/>
            <person name="Parks D.H."/>
            <person name="Jiang X."/>
            <person name="Yin X."/>
            <person name="Woodcroft B.J."/>
            <person name="Tyson G.W."/>
            <person name="Hugenholtz P."/>
            <person name="Polz M.F."/>
            <person name="Zhang T."/>
        </authorList>
    </citation>
    <scope>NUCLEOTIDE SEQUENCE</scope>
    <source>
        <strain evidence="3">HKST-UBA02</strain>
    </source>
</reference>
<keyword evidence="2" id="KW-0732">Signal</keyword>
<evidence type="ECO:0000313" key="4">
    <source>
        <dbReference type="Proteomes" id="UP000739538"/>
    </source>
</evidence>
<sequence length="234" mass="26229">MRAFASLQPSILVASVCLILVGANACSDGARILDPSANDALSQSGTRDTGTLAGGDPVGELNPSVRPANTMRALMRAYNHRDRDLFEQLFDPEDFSFRFDPLDLQENPDLPVSWSWPEEWTATRNMFDSDDVLDIRLDYQLGPVLEVEEDDVVPLDWMKMTVTDVHLELEWQPADGGDPVVFFVDGDRGQFFFKPVEVSGRTTWPIAEWRDIRVGAAGAATEDRSWGYLKSLFR</sequence>
<evidence type="ECO:0000313" key="3">
    <source>
        <dbReference type="EMBL" id="MCA9756568.1"/>
    </source>
</evidence>
<accession>A0A956NCT2</accession>